<dbReference type="EMBL" id="JBGMDY010000010">
    <property type="protein sequence ID" value="KAL2319399.1"/>
    <property type="molecule type" value="Genomic_DNA"/>
</dbReference>
<reference evidence="1 2" key="1">
    <citation type="submission" date="2024-08" db="EMBL/GenBank/DDBJ databases">
        <title>Insights into the chromosomal genome structure of Flemingia macrophylla.</title>
        <authorList>
            <person name="Ding Y."/>
            <person name="Zhao Y."/>
            <person name="Bi W."/>
            <person name="Wu M."/>
            <person name="Zhao G."/>
            <person name="Gong Y."/>
            <person name="Li W."/>
            <person name="Zhang P."/>
        </authorList>
    </citation>
    <scope>NUCLEOTIDE SEQUENCE [LARGE SCALE GENOMIC DNA]</scope>
    <source>
        <strain evidence="1">DYQJB</strain>
        <tissue evidence="1">Leaf</tissue>
    </source>
</reference>
<organism evidence="1 2">
    <name type="scientific">Flemingia macrophylla</name>
    <dbReference type="NCBI Taxonomy" id="520843"/>
    <lineage>
        <taxon>Eukaryota</taxon>
        <taxon>Viridiplantae</taxon>
        <taxon>Streptophyta</taxon>
        <taxon>Embryophyta</taxon>
        <taxon>Tracheophyta</taxon>
        <taxon>Spermatophyta</taxon>
        <taxon>Magnoliopsida</taxon>
        <taxon>eudicotyledons</taxon>
        <taxon>Gunneridae</taxon>
        <taxon>Pentapetalae</taxon>
        <taxon>rosids</taxon>
        <taxon>fabids</taxon>
        <taxon>Fabales</taxon>
        <taxon>Fabaceae</taxon>
        <taxon>Papilionoideae</taxon>
        <taxon>50 kb inversion clade</taxon>
        <taxon>NPAAA clade</taxon>
        <taxon>indigoferoid/millettioid clade</taxon>
        <taxon>Phaseoleae</taxon>
        <taxon>Flemingia</taxon>
    </lineage>
</organism>
<protein>
    <submittedName>
        <fullName evidence="1">Uncharacterized protein</fullName>
    </submittedName>
</protein>
<proteinExistence type="predicted"/>
<evidence type="ECO:0000313" key="1">
    <source>
        <dbReference type="EMBL" id="KAL2319399.1"/>
    </source>
</evidence>
<name>A0ABD1L7A5_9FABA</name>
<sequence length="85" mass="9619">MLIEDESQKDPFAVSPDLLHDVRHKRSSSRWNEEFSPASSTVAESIQAGELISRAKLTAFSEGVQILGWDQSEVWFYILKASSNY</sequence>
<accession>A0ABD1L7A5</accession>
<dbReference type="Proteomes" id="UP001603857">
    <property type="component" value="Unassembled WGS sequence"/>
</dbReference>
<gene>
    <name evidence="1" type="ORF">Fmac_028368</name>
</gene>
<keyword evidence="2" id="KW-1185">Reference proteome</keyword>
<comment type="caution">
    <text evidence="1">The sequence shown here is derived from an EMBL/GenBank/DDBJ whole genome shotgun (WGS) entry which is preliminary data.</text>
</comment>
<dbReference type="AlphaFoldDB" id="A0ABD1L7A5"/>
<evidence type="ECO:0000313" key="2">
    <source>
        <dbReference type="Proteomes" id="UP001603857"/>
    </source>
</evidence>